<evidence type="ECO:0000256" key="3">
    <source>
        <dbReference type="ARBA" id="ARBA00023163"/>
    </source>
</evidence>
<evidence type="ECO:0000256" key="1">
    <source>
        <dbReference type="ARBA" id="ARBA00023015"/>
    </source>
</evidence>
<dbReference type="OrthoDB" id="2733322at2"/>
<dbReference type="InterPro" id="IPR052362">
    <property type="entry name" value="HTH-GbsR_regulator"/>
</dbReference>
<dbReference type="Proteomes" id="UP000092695">
    <property type="component" value="Chromosome"/>
</dbReference>
<gene>
    <name evidence="4" type="ORF">BA177_01940</name>
</gene>
<dbReference type="Gene3D" id="1.10.10.10">
    <property type="entry name" value="Winged helix-like DNA-binding domain superfamily/Winged helix DNA-binding domain"/>
    <property type="match status" value="1"/>
</dbReference>
<sequence>MSAKVEKPSAEALFIERMGQIMQEAGLSRIAGQIWAALIVAEGPVAASELIARLKISKGSLSTNIRLLELLYVVERRSKPGERQDYFSIRENPYAALIESQIRRSEKSVAVVAEARAGITGERAQKKLADLEHYYTLYGKSSKDLLRTLDADKK</sequence>
<dbReference type="PANTHER" id="PTHR38465:SF2">
    <property type="entry name" value="HTH-TYPE TRANSCRIPTIONAL REGULATOR MMPR5"/>
    <property type="match status" value="1"/>
</dbReference>
<dbReference type="InterPro" id="IPR036390">
    <property type="entry name" value="WH_DNA-bd_sf"/>
</dbReference>
<evidence type="ECO:0000313" key="4">
    <source>
        <dbReference type="EMBL" id="ANO50143.1"/>
    </source>
</evidence>
<evidence type="ECO:0000313" key="5">
    <source>
        <dbReference type="Proteomes" id="UP000092695"/>
    </source>
</evidence>
<accession>A0A193LCE8</accession>
<dbReference type="KEGG" id="woc:BA177_01940"/>
<organism evidence="4 5">
    <name type="scientific">Woeseia oceani</name>
    <dbReference type="NCBI Taxonomy" id="1548547"/>
    <lineage>
        <taxon>Bacteria</taxon>
        <taxon>Pseudomonadati</taxon>
        <taxon>Pseudomonadota</taxon>
        <taxon>Gammaproteobacteria</taxon>
        <taxon>Woeseiales</taxon>
        <taxon>Woeseiaceae</taxon>
        <taxon>Woeseia</taxon>
    </lineage>
</organism>
<dbReference type="PANTHER" id="PTHR38465">
    <property type="entry name" value="HTH-TYPE TRANSCRIPTIONAL REGULATOR MJ1563-RELATED"/>
    <property type="match status" value="1"/>
</dbReference>
<dbReference type="EMBL" id="CP016268">
    <property type="protein sequence ID" value="ANO50143.1"/>
    <property type="molecule type" value="Genomic_DNA"/>
</dbReference>
<proteinExistence type="predicted"/>
<dbReference type="AlphaFoldDB" id="A0A193LCE8"/>
<dbReference type="GO" id="GO:0003677">
    <property type="term" value="F:DNA binding"/>
    <property type="evidence" value="ECO:0007669"/>
    <property type="project" value="UniProtKB-KW"/>
</dbReference>
<keyword evidence="1" id="KW-0805">Transcription regulation</keyword>
<dbReference type="InterPro" id="IPR036388">
    <property type="entry name" value="WH-like_DNA-bd_sf"/>
</dbReference>
<dbReference type="STRING" id="1548547.BA177_01940"/>
<dbReference type="RefSeq" id="WP_068612260.1">
    <property type="nucleotide sequence ID" value="NZ_CP016268.1"/>
</dbReference>
<keyword evidence="3" id="KW-0804">Transcription</keyword>
<dbReference type="SUPFAM" id="SSF46785">
    <property type="entry name" value="Winged helix' DNA-binding domain"/>
    <property type="match status" value="1"/>
</dbReference>
<protein>
    <submittedName>
        <fullName evidence="4">MarR family transcriptional regulator</fullName>
    </submittedName>
</protein>
<keyword evidence="2" id="KW-0238">DNA-binding</keyword>
<name>A0A193LCE8_9GAMM</name>
<keyword evidence="5" id="KW-1185">Reference proteome</keyword>
<evidence type="ECO:0000256" key="2">
    <source>
        <dbReference type="ARBA" id="ARBA00023125"/>
    </source>
</evidence>
<reference evidence="4 5" key="1">
    <citation type="submission" date="2016-06" db="EMBL/GenBank/DDBJ databases">
        <title>Complete genome sequence of a deep-branching marine Gamma Proteobacterium Woeseia oceani type strain XK5.</title>
        <authorList>
            <person name="Mu D."/>
            <person name="Du Z."/>
        </authorList>
    </citation>
    <scope>NUCLEOTIDE SEQUENCE [LARGE SCALE GENOMIC DNA]</scope>
    <source>
        <strain evidence="4 5">XK5</strain>
    </source>
</reference>